<dbReference type="Proteomes" id="UP001606303">
    <property type="component" value="Unassembled WGS sequence"/>
</dbReference>
<dbReference type="RefSeq" id="WP_394385190.1">
    <property type="nucleotide sequence ID" value="NZ_JBIGIB010000003.1"/>
</dbReference>
<proteinExistence type="predicted"/>
<comment type="caution">
    <text evidence="1">The sequence shown here is derived from an EMBL/GenBank/DDBJ whole genome shotgun (WGS) entry which is preliminary data.</text>
</comment>
<organism evidence="1 2">
    <name type="scientific">Pelomonas baiyunensis</name>
    <dbReference type="NCBI Taxonomy" id="3299026"/>
    <lineage>
        <taxon>Bacteria</taxon>
        <taxon>Pseudomonadati</taxon>
        <taxon>Pseudomonadota</taxon>
        <taxon>Betaproteobacteria</taxon>
        <taxon>Burkholderiales</taxon>
        <taxon>Sphaerotilaceae</taxon>
        <taxon>Roseateles</taxon>
    </lineage>
</organism>
<evidence type="ECO:0000313" key="2">
    <source>
        <dbReference type="Proteomes" id="UP001606303"/>
    </source>
</evidence>
<name>A0ABW7H0D0_9BURK</name>
<evidence type="ECO:0000313" key="1">
    <source>
        <dbReference type="EMBL" id="MFG6467529.1"/>
    </source>
</evidence>
<accession>A0ABW7H0D0</accession>
<dbReference type="EMBL" id="JBIGIB010000003">
    <property type="protein sequence ID" value="MFG6467529.1"/>
    <property type="molecule type" value="Genomic_DNA"/>
</dbReference>
<protein>
    <submittedName>
        <fullName evidence="1">Uncharacterized protein</fullName>
    </submittedName>
</protein>
<keyword evidence="2" id="KW-1185">Reference proteome</keyword>
<gene>
    <name evidence="1" type="ORF">ACG01O_12975</name>
</gene>
<sequence>MYVLRDAAAVRAFLSAGVDAELQGLIDGRTGELAEYTDEIGELVTFIVVQAGDAVEQIDAALGFGILSNRFDAVPFGAPGFTPSWDSLTEHTGWFELTYVLSDDGFGIVVYVPKAEAQASELLAMCSRYAAADAQREVQP</sequence>
<reference evidence="1 2" key="1">
    <citation type="submission" date="2024-08" db="EMBL/GenBank/DDBJ databases">
        <authorList>
            <person name="Lu H."/>
        </authorList>
    </citation>
    <scope>NUCLEOTIDE SEQUENCE [LARGE SCALE GENOMIC DNA]</scope>
    <source>
        <strain evidence="1 2">BYS87W</strain>
    </source>
</reference>